<accession>A0A0F9EYP2</accession>
<evidence type="ECO:0008006" key="2">
    <source>
        <dbReference type="Google" id="ProtNLM"/>
    </source>
</evidence>
<organism evidence="1">
    <name type="scientific">marine sediment metagenome</name>
    <dbReference type="NCBI Taxonomy" id="412755"/>
    <lineage>
        <taxon>unclassified sequences</taxon>
        <taxon>metagenomes</taxon>
        <taxon>ecological metagenomes</taxon>
    </lineage>
</organism>
<evidence type="ECO:0000313" key="1">
    <source>
        <dbReference type="EMBL" id="KKL50130.1"/>
    </source>
</evidence>
<proteinExistence type="predicted"/>
<dbReference type="AlphaFoldDB" id="A0A0F9EYP2"/>
<comment type="caution">
    <text evidence="1">The sequence shown here is derived from an EMBL/GenBank/DDBJ whole genome shotgun (WGS) entry which is preliminary data.</text>
</comment>
<feature type="non-terminal residue" evidence="1">
    <location>
        <position position="79"/>
    </location>
</feature>
<dbReference type="EMBL" id="LAZR01032709">
    <property type="protein sequence ID" value="KKL50130.1"/>
    <property type="molecule type" value="Genomic_DNA"/>
</dbReference>
<reference evidence="1" key="1">
    <citation type="journal article" date="2015" name="Nature">
        <title>Complex archaea that bridge the gap between prokaryotes and eukaryotes.</title>
        <authorList>
            <person name="Spang A."/>
            <person name="Saw J.H."/>
            <person name="Jorgensen S.L."/>
            <person name="Zaremba-Niedzwiedzka K."/>
            <person name="Martijn J."/>
            <person name="Lind A.E."/>
            <person name="van Eijk R."/>
            <person name="Schleper C."/>
            <person name="Guy L."/>
            <person name="Ettema T.J."/>
        </authorList>
    </citation>
    <scope>NUCLEOTIDE SEQUENCE</scope>
</reference>
<protein>
    <recommendedName>
        <fullName evidence="2">PARP-type domain-containing protein</fullName>
    </recommendedName>
</protein>
<name>A0A0F9EYP2_9ZZZZ</name>
<sequence>MKPIVLRKNNKHIKISKCRGNLQNCSYCKNKVKRGDVGLTITKPKIYNFNVWIHARCINNFAKDIVELKKKNIKKVLSE</sequence>
<gene>
    <name evidence="1" type="ORF">LCGC14_2308530</name>
</gene>